<dbReference type="InterPro" id="IPR008258">
    <property type="entry name" value="Transglycosylase_SLT_dom_1"/>
</dbReference>
<evidence type="ECO:0000256" key="1">
    <source>
        <dbReference type="SAM" id="MobiDB-lite"/>
    </source>
</evidence>
<evidence type="ECO:0000259" key="2">
    <source>
        <dbReference type="Pfam" id="PF01464"/>
    </source>
</evidence>
<name>W5XYH6_9CORY</name>
<dbReference type="PANTHER" id="PTHR21666">
    <property type="entry name" value="PEPTIDASE-RELATED"/>
    <property type="match status" value="1"/>
</dbReference>
<dbReference type="RefSeq" id="WP_025252112.1">
    <property type="nucleotide sequence ID" value="NZ_CP004353.1"/>
</dbReference>
<dbReference type="InterPro" id="IPR058593">
    <property type="entry name" value="ARB_07466-like_C"/>
</dbReference>
<feature type="region of interest" description="Disordered" evidence="1">
    <location>
        <begin position="193"/>
        <end position="217"/>
    </location>
</feature>
<protein>
    <submittedName>
        <fullName evidence="5">M23 peptidase domain-containing protein</fullName>
    </submittedName>
</protein>
<feature type="region of interest" description="Disordered" evidence="1">
    <location>
        <begin position="35"/>
        <end position="76"/>
    </location>
</feature>
<dbReference type="Pfam" id="PF26571">
    <property type="entry name" value="VldE"/>
    <property type="match status" value="1"/>
</dbReference>
<organism evidence="5 6">
    <name type="scientific">Corynebacterium vitaeruminis DSM 20294</name>
    <dbReference type="NCBI Taxonomy" id="1224164"/>
    <lineage>
        <taxon>Bacteria</taxon>
        <taxon>Bacillati</taxon>
        <taxon>Actinomycetota</taxon>
        <taxon>Actinomycetes</taxon>
        <taxon>Mycobacteriales</taxon>
        <taxon>Corynebacteriaceae</taxon>
        <taxon>Corynebacterium</taxon>
    </lineage>
</organism>
<dbReference type="SUPFAM" id="SSF53955">
    <property type="entry name" value="Lysozyme-like"/>
    <property type="match status" value="1"/>
</dbReference>
<dbReference type="AlphaFoldDB" id="W5XYH6"/>
<dbReference type="STRING" id="1224164.B843_03350"/>
<dbReference type="InterPro" id="IPR011055">
    <property type="entry name" value="Dup_hybrid_motif"/>
</dbReference>
<evidence type="ECO:0000259" key="4">
    <source>
        <dbReference type="Pfam" id="PF26571"/>
    </source>
</evidence>
<dbReference type="CDD" id="cd00254">
    <property type="entry name" value="LT-like"/>
    <property type="match status" value="1"/>
</dbReference>
<dbReference type="PATRIC" id="fig|1224164.3.peg.666"/>
<dbReference type="InterPro" id="IPR023346">
    <property type="entry name" value="Lysozyme-like_dom_sf"/>
</dbReference>
<dbReference type="Pfam" id="PF01551">
    <property type="entry name" value="Peptidase_M23"/>
    <property type="match status" value="1"/>
</dbReference>
<evidence type="ECO:0000259" key="3">
    <source>
        <dbReference type="Pfam" id="PF01551"/>
    </source>
</evidence>
<dbReference type="PANTHER" id="PTHR21666:SF290">
    <property type="entry name" value="PEPTIDASE M23 DOMAIN PROTEIN"/>
    <property type="match status" value="1"/>
</dbReference>
<dbReference type="Gene3D" id="2.70.70.10">
    <property type="entry name" value="Glucose Permease (Domain IIA)"/>
    <property type="match status" value="1"/>
</dbReference>
<feature type="domain" description="M23ase beta-sheet core" evidence="3">
    <location>
        <begin position="74"/>
        <end position="181"/>
    </location>
</feature>
<dbReference type="Gene3D" id="1.10.530.10">
    <property type="match status" value="1"/>
</dbReference>
<dbReference type="SUPFAM" id="SSF51261">
    <property type="entry name" value="Duplicated hybrid motif"/>
    <property type="match status" value="1"/>
</dbReference>
<dbReference type="eggNOG" id="COG0741">
    <property type="taxonomic scope" value="Bacteria"/>
</dbReference>
<accession>W5XYH6</accession>
<feature type="domain" description="Transglycosylase SLT" evidence="2">
    <location>
        <begin position="402"/>
        <end position="516"/>
    </location>
</feature>
<dbReference type="Proteomes" id="UP000019222">
    <property type="component" value="Chromosome"/>
</dbReference>
<proteinExistence type="predicted"/>
<dbReference type="HOGENOM" id="CLU_024438_0_0_11"/>
<dbReference type="EMBL" id="CP004353">
    <property type="protein sequence ID" value="AHI22061.1"/>
    <property type="molecule type" value="Genomic_DNA"/>
</dbReference>
<dbReference type="eggNOG" id="COG0739">
    <property type="taxonomic scope" value="Bacteria"/>
</dbReference>
<dbReference type="CDD" id="cd12797">
    <property type="entry name" value="M23_peptidase"/>
    <property type="match status" value="1"/>
</dbReference>
<dbReference type="InterPro" id="IPR016047">
    <property type="entry name" value="M23ase_b-sheet_dom"/>
</dbReference>
<evidence type="ECO:0000313" key="5">
    <source>
        <dbReference type="EMBL" id="AHI22061.1"/>
    </source>
</evidence>
<keyword evidence="6" id="KW-1185">Reference proteome</keyword>
<dbReference type="GO" id="GO:0004222">
    <property type="term" value="F:metalloendopeptidase activity"/>
    <property type="evidence" value="ECO:0007669"/>
    <property type="project" value="TreeGrafter"/>
</dbReference>
<reference evidence="5 6" key="1">
    <citation type="submission" date="2013-02" db="EMBL/GenBank/DDBJ databases">
        <title>The complete genome sequence of Corynebacterium vitaeruminis DSM 20294.</title>
        <authorList>
            <person name="Ruckert C."/>
            <person name="Albersmeier A."/>
            <person name="Kalinowski J."/>
        </authorList>
    </citation>
    <scope>NUCLEOTIDE SEQUENCE [LARGE SCALE GENOMIC DNA]</scope>
    <source>
        <strain evidence="6">ATCC 10234</strain>
    </source>
</reference>
<sequence length="539" mass="56472">MKRLGCGVLVILLFLVILVVVILGGDNDDNLCLDGRSSSSSSQDGRVPAGSFSLPERGATEHETSGFGQRGGSMHEGIDIAQGEGTPIYAYADGVVSLSAADPGGYGHYIIIDHEADGQTFSTLYGHMFDDHVYVNVGDKVYAGQHIADEGYNGGVSPPGPGGSHLHFEVHVPGYRNPVDPQAWLDKAVEPGTQADTKTDSTTPQKSTPATGSTQLQPVSYFSETNMQVNAVRGGRAVAANFPQITLIGGWRPSDAVADDHPQGRAIDVMIDNYQTSEGIALGDSIVSYFLAHYDEMDVDYIIWRQQLIYPGQTSQMEDRGGVTANHYDHVHVSFNPSDKATPGQDIGSAPLGGSATKADVSGTTSTDCVVNTGLEDTALNAENIPADWVRPIQIAGGTCDAVNAPLIAALLEQESGFQTGAASGAGAQGPAQFMPATWATIGAEMSEDGEVIGPPGSGDITDPKDAIPAAGRYLCQIAANQAPLIASGAIKGDRVQLMLAGYNAGEGAVQQYGGVPPYAETQNYVTSIPSKMPKYQKL</sequence>
<dbReference type="Pfam" id="PF01464">
    <property type="entry name" value="SLT"/>
    <property type="match status" value="1"/>
</dbReference>
<feature type="compositionally biased region" description="Polar residues" evidence="1">
    <location>
        <begin position="194"/>
        <end position="217"/>
    </location>
</feature>
<feature type="domain" description="ARB-07466-like C-terminal" evidence="4">
    <location>
        <begin position="224"/>
        <end position="328"/>
    </location>
</feature>
<dbReference type="KEGG" id="cvt:B843_03350"/>
<gene>
    <name evidence="5" type="ORF">B843_03350</name>
</gene>
<evidence type="ECO:0000313" key="6">
    <source>
        <dbReference type="Proteomes" id="UP000019222"/>
    </source>
</evidence>
<dbReference type="InterPro" id="IPR050570">
    <property type="entry name" value="Cell_wall_metabolism_enzyme"/>
</dbReference>